<feature type="non-terminal residue" evidence="1">
    <location>
        <position position="1"/>
    </location>
</feature>
<dbReference type="RefSeq" id="WP_009146824.1">
    <property type="nucleotide sequence ID" value="NZ_JH603164.1"/>
</dbReference>
<dbReference type="HOGENOM" id="CLU_968141_0_0_6"/>
<accession>H8YW59</accession>
<protein>
    <submittedName>
        <fullName evidence="1">TraK protein</fullName>
    </submittedName>
</protein>
<proteinExistence type="predicted"/>
<reference evidence="1 2" key="2">
    <citation type="submission" date="2011-11" db="EMBL/GenBank/DDBJ databases">
        <authorList>
            <consortium name="US DOE Joint Genome Institute"/>
            <person name="Lucas S."/>
            <person name="Han J."/>
            <person name="Lapidus A."/>
            <person name="Cheng J.-F."/>
            <person name="Goodwin L."/>
            <person name="Pitluck S."/>
            <person name="Peters L."/>
            <person name="Ovchinnikova G."/>
            <person name="Zhang X."/>
            <person name="Detter J.C."/>
            <person name="Han C."/>
            <person name="Tapia R."/>
            <person name="Land M."/>
            <person name="Hauser L."/>
            <person name="Kyrpides N."/>
            <person name="Ivanova N."/>
            <person name="Pagani I."/>
            <person name="Vogl K."/>
            <person name="Liu Z."/>
            <person name="Overmann J."/>
            <person name="Frigaard N.-U."/>
            <person name="Bryant D."/>
            <person name="Woyke T."/>
        </authorList>
    </citation>
    <scope>NUCLEOTIDE SEQUENCE [LARGE SCALE GENOMIC DNA]</scope>
    <source>
        <strain evidence="1 2">970</strain>
    </source>
</reference>
<sequence>YPDEPRLARPTVLSCAPLRMQMPRQRPPRTPYWPIGPRTVTVAPGNNVILELAIDHLNRIVTPFRQPSVRTVSSVSTEIDGSVLYVATAEETPATLYITDADDAQTTVALTLAPRRVPPREIRLLVPGLESRRQAAGSSSGVAQSEATLPDIPLIATWRQPQHYINELTQGFRTLALGEVPSGYRKRGGRSGEAIHCGRDVRVSRVTAYDGQPLRFLTAKVGAKGDTPVVLDERQCRLHKQDALAAVALWPSAPVNPGAEATLIIAIDDSREGPPATPKPKRAGGFR</sequence>
<reference evidence="2" key="1">
    <citation type="submission" date="2011-06" db="EMBL/GenBank/DDBJ databases">
        <authorList>
            <consortium name="US DOE Joint Genome Institute (JGI-PGF)"/>
            <person name="Lucas S."/>
            <person name="Han J."/>
            <person name="Lapidus A."/>
            <person name="Cheng J.-F."/>
            <person name="Goodwin L."/>
            <person name="Pitluck S."/>
            <person name="Peters L."/>
            <person name="Land M.L."/>
            <person name="Hauser L."/>
            <person name="Vogl K."/>
            <person name="Liu Z."/>
            <person name="Overmann J."/>
            <person name="Frigaard N.-U."/>
            <person name="Bryant D.A."/>
            <person name="Woyke T.J."/>
        </authorList>
    </citation>
    <scope>NUCLEOTIDE SEQUENCE [LARGE SCALE GENOMIC DNA]</scope>
    <source>
        <strain evidence="2">970</strain>
    </source>
</reference>
<dbReference type="eggNOG" id="ENOG502Z7SN">
    <property type="taxonomic scope" value="Bacteria"/>
</dbReference>
<evidence type="ECO:0000313" key="2">
    <source>
        <dbReference type="Proteomes" id="UP000002964"/>
    </source>
</evidence>
<name>H8YW59_9GAMM</name>
<gene>
    <name evidence="1" type="ORF">Thi970DRAFT_00365</name>
</gene>
<dbReference type="EMBL" id="JH603164">
    <property type="protein sequence ID" value="EIC23850.1"/>
    <property type="molecule type" value="Genomic_DNA"/>
</dbReference>
<dbReference type="Proteomes" id="UP000002964">
    <property type="component" value="Unassembled WGS sequence"/>
</dbReference>
<dbReference type="AlphaFoldDB" id="H8YW59"/>
<dbReference type="STRING" id="631362.Thi970DRAFT_00365"/>
<keyword evidence="2" id="KW-1185">Reference proteome</keyword>
<organism evidence="1 2">
    <name type="scientific">Thiorhodovibrio frisius</name>
    <dbReference type="NCBI Taxonomy" id="631362"/>
    <lineage>
        <taxon>Bacteria</taxon>
        <taxon>Pseudomonadati</taxon>
        <taxon>Pseudomonadota</taxon>
        <taxon>Gammaproteobacteria</taxon>
        <taxon>Chromatiales</taxon>
        <taxon>Chromatiaceae</taxon>
        <taxon>Thiorhodovibrio</taxon>
    </lineage>
</organism>
<evidence type="ECO:0000313" key="1">
    <source>
        <dbReference type="EMBL" id="EIC23850.1"/>
    </source>
</evidence>